<proteinExistence type="predicted"/>
<evidence type="ECO:0000313" key="2">
    <source>
        <dbReference type="Proteomes" id="UP000237347"/>
    </source>
</evidence>
<comment type="caution">
    <text evidence="1">The sequence shown here is derived from an EMBL/GenBank/DDBJ whole genome shotgun (WGS) entry which is preliminary data.</text>
</comment>
<name>A0AAW0LUG2_QUESU</name>
<dbReference type="InterPro" id="IPR036691">
    <property type="entry name" value="Endo/exonu/phosph_ase_sf"/>
</dbReference>
<gene>
    <name evidence="1" type="ORF">CFP56_031499</name>
</gene>
<dbReference type="SUPFAM" id="SSF56219">
    <property type="entry name" value="DNase I-like"/>
    <property type="match status" value="1"/>
</dbReference>
<accession>A0AAW0LUG2</accession>
<evidence type="ECO:0000313" key="1">
    <source>
        <dbReference type="EMBL" id="KAK7854666.1"/>
    </source>
</evidence>
<dbReference type="Gene3D" id="3.60.10.10">
    <property type="entry name" value="Endonuclease/exonuclease/phosphatase"/>
    <property type="match status" value="1"/>
</dbReference>
<dbReference type="AlphaFoldDB" id="A0AAW0LUG2"/>
<keyword evidence="2" id="KW-1185">Reference proteome</keyword>
<dbReference type="PANTHER" id="PTHR33710">
    <property type="entry name" value="BNAC02G09200D PROTEIN"/>
    <property type="match status" value="1"/>
</dbReference>
<organism evidence="1 2">
    <name type="scientific">Quercus suber</name>
    <name type="common">Cork oak</name>
    <dbReference type="NCBI Taxonomy" id="58331"/>
    <lineage>
        <taxon>Eukaryota</taxon>
        <taxon>Viridiplantae</taxon>
        <taxon>Streptophyta</taxon>
        <taxon>Embryophyta</taxon>
        <taxon>Tracheophyta</taxon>
        <taxon>Spermatophyta</taxon>
        <taxon>Magnoliopsida</taxon>
        <taxon>eudicotyledons</taxon>
        <taxon>Gunneridae</taxon>
        <taxon>Pentapetalae</taxon>
        <taxon>rosids</taxon>
        <taxon>fabids</taxon>
        <taxon>Fagales</taxon>
        <taxon>Fagaceae</taxon>
        <taxon>Quercus</taxon>
    </lineage>
</organism>
<dbReference type="EMBL" id="PKMF04000053">
    <property type="protein sequence ID" value="KAK7854666.1"/>
    <property type="molecule type" value="Genomic_DNA"/>
</dbReference>
<dbReference type="Proteomes" id="UP000237347">
    <property type="component" value="Unassembled WGS sequence"/>
</dbReference>
<protein>
    <submittedName>
        <fullName evidence="1">Uncharacterized protein</fullName>
    </submittedName>
</protein>
<dbReference type="PANTHER" id="PTHR33710:SF62">
    <property type="entry name" value="DUF4283 DOMAIN PROTEIN"/>
    <property type="match status" value="1"/>
</dbReference>
<reference evidence="1 2" key="1">
    <citation type="journal article" date="2018" name="Sci. Data">
        <title>The draft genome sequence of cork oak.</title>
        <authorList>
            <person name="Ramos A.M."/>
            <person name="Usie A."/>
            <person name="Barbosa P."/>
            <person name="Barros P.M."/>
            <person name="Capote T."/>
            <person name="Chaves I."/>
            <person name="Simoes F."/>
            <person name="Abreu I."/>
            <person name="Carrasquinho I."/>
            <person name="Faro C."/>
            <person name="Guimaraes J.B."/>
            <person name="Mendonca D."/>
            <person name="Nobrega F."/>
            <person name="Rodrigues L."/>
            <person name="Saibo N.J.M."/>
            <person name="Varela M.C."/>
            <person name="Egas C."/>
            <person name="Matos J."/>
            <person name="Miguel C.M."/>
            <person name="Oliveira M.M."/>
            <person name="Ricardo C.P."/>
            <person name="Goncalves S."/>
        </authorList>
    </citation>
    <scope>NUCLEOTIDE SEQUENCE [LARGE SCALE GENOMIC DNA]</scope>
    <source>
        <strain evidence="2">cv. HL8</strain>
    </source>
</reference>
<sequence>MQGFRDAIDFCGLKDLGFNGFPFTWCNRRPGDQNVWVRLDQGLASVKWILRFTTCRIHHLDAFHSNHKPILLISDSEQKRFYRKERPFRFEAMWLKDNSCEEVVKNSWQEVSDPSTVCMVTKQIINCQDNLRIWNCDTFGHVRLSLVEKLKGAEERGLYRSDPAHIH</sequence>